<dbReference type="Proteomes" id="UP000776983">
    <property type="component" value="Unassembled WGS sequence"/>
</dbReference>
<evidence type="ECO:0000256" key="4">
    <source>
        <dbReference type="ARBA" id="ARBA00023163"/>
    </source>
</evidence>
<organism evidence="6 7">
    <name type="scientific">Mesopusillimonas faecipullorum</name>
    <dbReference type="NCBI Taxonomy" id="2755040"/>
    <lineage>
        <taxon>Bacteria</taxon>
        <taxon>Pseudomonadati</taxon>
        <taxon>Pseudomonadota</taxon>
        <taxon>Betaproteobacteria</taxon>
        <taxon>Burkholderiales</taxon>
        <taxon>Alcaligenaceae</taxon>
        <taxon>Mesopusillimonas</taxon>
    </lineage>
</organism>
<dbReference type="InterPro" id="IPR005119">
    <property type="entry name" value="LysR_subst-bd"/>
</dbReference>
<proteinExistence type="inferred from homology"/>
<dbReference type="EMBL" id="JACDXW010000005">
    <property type="protein sequence ID" value="MCB5364177.1"/>
    <property type="molecule type" value="Genomic_DNA"/>
</dbReference>
<accession>A0ABS8CDQ6</accession>
<evidence type="ECO:0000313" key="6">
    <source>
        <dbReference type="EMBL" id="MCB5364177.1"/>
    </source>
</evidence>
<dbReference type="CDD" id="cd08459">
    <property type="entry name" value="PBP2_DntR_NahR_LinR_like"/>
    <property type="match status" value="1"/>
</dbReference>
<evidence type="ECO:0000256" key="2">
    <source>
        <dbReference type="ARBA" id="ARBA00023015"/>
    </source>
</evidence>
<protein>
    <submittedName>
        <fullName evidence="6">LysR family transcriptional regulator</fullName>
    </submittedName>
</protein>
<gene>
    <name evidence="6" type="ORF">H0484_10510</name>
</gene>
<dbReference type="RefSeq" id="WP_226954601.1">
    <property type="nucleotide sequence ID" value="NZ_JACDXW010000005.1"/>
</dbReference>
<sequence>MKDLNLLYVFEALWIERSVTLAAERLNLTQAAVSSALKRLRQEHGDKLFTQVGRRMEPTPYASSLAQHLLTALALVRKASNHQAPFDPATSRRLFTIRTRDVGEVVCFPRILAQLMHEAPLVRLRTTFVPIEETLAGLASGRIDLALGFLPSLETDIHRRSLGGQNYVCAMRAGHALERQPLTLERFCASEHLLVEYSGSGHRVIEQALIKAGLRHQIKVRLPQYLSAPHFILSTDLLWCVPSSLAYTLSHHYPLVLKPVPIALPDFEIALYWHERYHQDPGNRWLRDLIAQTYQPKVSA</sequence>
<comment type="caution">
    <text evidence="6">The sequence shown here is derived from an EMBL/GenBank/DDBJ whole genome shotgun (WGS) entry which is preliminary data.</text>
</comment>
<dbReference type="PROSITE" id="PS50931">
    <property type="entry name" value="HTH_LYSR"/>
    <property type="match status" value="1"/>
</dbReference>
<dbReference type="InterPro" id="IPR000847">
    <property type="entry name" value="LysR_HTH_N"/>
</dbReference>
<dbReference type="Pfam" id="PF00126">
    <property type="entry name" value="HTH_1"/>
    <property type="match status" value="1"/>
</dbReference>
<dbReference type="SUPFAM" id="SSF53850">
    <property type="entry name" value="Periplasmic binding protein-like II"/>
    <property type="match status" value="1"/>
</dbReference>
<dbReference type="PANTHER" id="PTHR30118:SF15">
    <property type="entry name" value="TRANSCRIPTIONAL REGULATORY PROTEIN"/>
    <property type="match status" value="1"/>
</dbReference>
<comment type="similarity">
    <text evidence="1">Belongs to the LysR transcriptional regulatory family.</text>
</comment>
<dbReference type="InterPro" id="IPR050389">
    <property type="entry name" value="LysR-type_TF"/>
</dbReference>
<evidence type="ECO:0000256" key="3">
    <source>
        <dbReference type="ARBA" id="ARBA00023125"/>
    </source>
</evidence>
<dbReference type="PANTHER" id="PTHR30118">
    <property type="entry name" value="HTH-TYPE TRANSCRIPTIONAL REGULATOR LEUO-RELATED"/>
    <property type="match status" value="1"/>
</dbReference>
<reference evidence="6 7" key="1">
    <citation type="submission" date="2020-07" db="EMBL/GenBank/DDBJ databases">
        <title>Pusillimonas sp. nov., isolated from poultry manure in Taiwan.</title>
        <authorList>
            <person name="Lin S.-Y."/>
            <person name="Tang Y.-S."/>
            <person name="Young C.-C."/>
        </authorList>
    </citation>
    <scope>NUCLEOTIDE SEQUENCE [LARGE SCALE GENOMIC DNA]</scope>
    <source>
        <strain evidence="6 7">CC-YST705</strain>
    </source>
</reference>
<keyword evidence="4" id="KW-0804">Transcription</keyword>
<evidence type="ECO:0000256" key="1">
    <source>
        <dbReference type="ARBA" id="ARBA00009437"/>
    </source>
</evidence>
<keyword evidence="2" id="KW-0805">Transcription regulation</keyword>
<feature type="domain" description="HTH lysR-type" evidence="5">
    <location>
        <begin position="1"/>
        <end position="59"/>
    </location>
</feature>
<dbReference type="SUPFAM" id="SSF46785">
    <property type="entry name" value="Winged helix' DNA-binding domain"/>
    <property type="match status" value="1"/>
</dbReference>
<dbReference type="InterPro" id="IPR036390">
    <property type="entry name" value="WH_DNA-bd_sf"/>
</dbReference>
<dbReference type="InterPro" id="IPR036388">
    <property type="entry name" value="WH-like_DNA-bd_sf"/>
</dbReference>
<keyword evidence="7" id="KW-1185">Reference proteome</keyword>
<dbReference type="PRINTS" id="PR00039">
    <property type="entry name" value="HTHLYSR"/>
</dbReference>
<keyword evidence="3" id="KW-0238">DNA-binding</keyword>
<evidence type="ECO:0000313" key="7">
    <source>
        <dbReference type="Proteomes" id="UP000776983"/>
    </source>
</evidence>
<dbReference type="Pfam" id="PF03466">
    <property type="entry name" value="LysR_substrate"/>
    <property type="match status" value="1"/>
</dbReference>
<name>A0ABS8CDQ6_9BURK</name>
<dbReference type="Gene3D" id="3.40.190.10">
    <property type="entry name" value="Periplasmic binding protein-like II"/>
    <property type="match status" value="2"/>
</dbReference>
<evidence type="ECO:0000259" key="5">
    <source>
        <dbReference type="PROSITE" id="PS50931"/>
    </source>
</evidence>
<dbReference type="Gene3D" id="1.10.10.10">
    <property type="entry name" value="Winged helix-like DNA-binding domain superfamily/Winged helix DNA-binding domain"/>
    <property type="match status" value="1"/>
</dbReference>